<dbReference type="Gramene" id="mRNA:HanXRQr2_Chr11g0503101">
    <property type="protein sequence ID" value="CDS:HanXRQr2_Chr11g0503101.1"/>
    <property type="gene ID" value="HanXRQr2_Chr11g0503101"/>
</dbReference>
<reference evidence="1" key="2">
    <citation type="submission" date="2020-06" db="EMBL/GenBank/DDBJ databases">
        <title>Helianthus annuus Genome sequencing and assembly Release 2.</title>
        <authorList>
            <person name="Gouzy J."/>
            <person name="Langlade N."/>
            <person name="Munos S."/>
        </authorList>
    </citation>
    <scope>NUCLEOTIDE SEQUENCE</scope>
    <source>
        <tissue evidence="1">Leaves</tissue>
    </source>
</reference>
<dbReference type="Proteomes" id="UP000215914">
    <property type="component" value="Unassembled WGS sequence"/>
</dbReference>
<sequence>MRTGHAQILNFGDLIMCRFSNFEHEIRGCHTLIPTTRQNLFFTNTNTIWYLLVAEDERLVKKRKEKKRGHTQCTDRPKRVVRQAKTIYANIREICIP</sequence>
<comment type="caution">
    <text evidence="1">The sequence shown here is derived from an EMBL/GenBank/DDBJ whole genome shotgun (WGS) entry which is preliminary data.</text>
</comment>
<organism evidence="1 2">
    <name type="scientific">Helianthus annuus</name>
    <name type="common">Common sunflower</name>
    <dbReference type="NCBI Taxonomy" id="4232"/>
    <lineage>
        <taxon>Eukaryota</taxon>
        <taxon>Viridiplantae</taxon>
        <taxon>Streptophyta</taxon>
        <taxon>Embryophyta</taxon>
        <taxon>Tracheophyta</taxon>
        <taxon>Spermatophyta</taxon>
        <taxon>Magnoliopsida</taxon>
        <taxon>eudicotyledons</taxon>
        <taxon>Gunneridae</taxon>
        <taxon>Pentapetalae</taxon>
        <taxon>asterids</taxon>
        <taxon>campanulids</taxon>
        <taxon>Asterales</taxon>
        <taxon>Asteraceae</taxon>
        <taxon>Asteroideae</taxon>
        <taxon>Heliantheae alliance</taxon>
        <taxon>Heliantheae</taxon>
        <taxon>Helianthus</taxon>
    </lineage>
</organism>
<evidence type="ECO:0000313" key="1">
    <source>
        <dbReference type="EMBL" id="KAF5783024.1"/>
    </source>
</evidence>
<dbReference type="AlphaFoldDB" id="A0A9K3HQU9"/>
<name>A0A9K3HQU9_HELAN</name>
<dbReference type="EMBL" id="MNCJ02000326">
    <property type="protein sequence ID" value="KAF5783024.1"/>
    <property type="molecule type" value="Genomic_DNA"/>
</dbReference>
<keyword evidence="2" id="KW-1185">Reference proteome</keyword>
<protein>
    <submittedName>
        <fullName evidence="1">Uncharacterized protein</fullName>
    </submittedName>
</protein>
<reference evidence="1" key="1">
    <citation type="journal article" date="2017" name="Nature">
        <title>The sunflower genome provides insights into oil metabolism, flowering and Asterid evolution.</title>
        <authorList>
            <person name="Badouin H."/>
            <person name="Gouzy J."/>
            <person name="Grassa C.J."/>
            <person name="Murat F."/>
            <person name="Staton S.E."/>
            <person name="Cottret L."/>
            <person name="Lelandais-Briere C."/>
            <person name="Owens G.L."/>
            <person name="Carrere S."/>
            <person name="Mayjonade B."/>
            <person name="Legrand L."/>
            <person name="Gill N."/>
            <person name="Kane N.C."/>
            <person name="Bowers J.E."/>
            <person name="Hubner S."/>
            <person name="Bellec A."/>
            <person name="Berard A."/>
            <person name="Berges H."/>
            <person name="Blanchet N."/>
            <person name="Boniface M.C."/>
            <person name="Brunel D."/>
            <person name="Catrice O."/>
            <person name="Chaidir N."/>
            <person name="Claudel C."/>
            <person name="Donnadieu C."/>
            <person name="Faraut T."/>
            <person name="Fievet G."/>
            <person name="Helmstetter N."/>
            <person name="King M."/>
            <person name="Knapp S.J."/>
            <person name="Lai Z."/>
            <person name="Le Paslier M.C."/>
            <person name="Lippi Y."/>
            <person name="Lorenzon L."/>
            <person name="Mandel J.R."/>
            <person name="Marage G."/>
            <person name="Marchand G."/>
            <person name="Marquand E."/>
            <person name="Bret-Mestries E."/>
            <person name="Morien E."/>
            <person name="Nambeesan S."/>
            <person name="Nguyen T."/>
            <person name="Pegot-Espagnet P."/>
            <person name="Pouilly N."/>
            <person name="Raftis F."/>
            <person name="Sallet E."/>
            <person name="Schiex T."/>
            <person name="Thomas J."/>
            <person name="Vandecasteele C."/>
            <person name="Vares D."/>
            <person name="Vear F."/>
            <person name="Vautrin S."/>
            <person name="Crespi M."/>
            <person name="Mangin B."/>
            <person name="Burke J.M."/>
            <person name="Salse J."/>
            <person name="Munos S."/>
            <person name="Vincourt P."/>
            <person name="Rieseberg L.H."/>
            <person name="Langlade N.B."/>
        </authorList>
    </citation>
    <scope>NUCLEOTIDE SEQUENCE</scope>
    <source>
        <tissue evidence="1">Leaves</tissue>
    </source>
</reference>
<proteinExistence type="predicted"/>
<gene>
    <name evidence="1" type="ORF">HanXRQr2_Chr11g0503101</name>
</gene>
<evidence type="ECO:0000313" key="2">
    <source>
        <dbReference type="Proteomes" id="UP000215914"/>
    </source>
</evidence>
<accession>A0A9K3HQU9</accession>